<evidence type="ECO:0000313" key="1">
    <source>
        <dbReference type="EMBL" id="KAF6374388.1"/>
    </source>
</evidence>
<name>A0A7J7ZJW8_PIPKU</name>
<keyword evidence="2" id="KW-1185">Reference proteome</keyword>
<sequence>MCPDSAYQGCADWVRDCRSWLAGTASYWGRGVGDNQKQGQLEGGAVRGWLAALPLIRVGNAHLKVGPAGGRGHRRLASQPHPQIKLVLWLKLPQSNQSFWLLLHSGHQLFIYIYIYRLVDMLKIILILK</sequence>
<proteinExistence type="predicted"/>
<gene>
    <name evidence="1" type="ORF">mPipKuh1_009607</name>
</gene>
<accession>A0A7J7ZJW8</accession>
<organism evidence="1 2">
    <name type="scientific">Pipistrellus kuhlii</name>
    <name type="common">Kuhl's pipistrelle</name>
    <dbReference type="NCBI Taxonomy" id="59472"/>
    <lineage>
        <taxon>Eukaryota</taxon>
        <taxon>Metazoa</taxon>
        <taxon>Chordata</taxon>
        <taxon>Craniata</taxon>
        <taxon>Vertebrata</taxon>
        <taxon>Euteleostomi</taxon>
        <taxon>Mammalia</taxon>
        <taxon>Eutheria</taxon>
        <taxon>Laurasiatheria</taxon>
        <taxon>Chiroptera</taxon>
        <taxon>Yangochiroptera</taxon>
        <taxon>Vespertilionidae</taxon>
        <taxon>Pipistrellus</taxon>
    </lineage>
</organism>
<comment type="caution">
    <text evidence="1">The sequence shown here is derived from an EMBL/GenBank/DDBJ whole genome shotgun (WGS) entry which is preliminary data.</text>
</comment>
<protein>
    <submittedName>
        <fullName evidence="1">Uncharacterized protein</fullName>
    </submittedName>
</protein>
<dbReference type="EMBL" id="JACAGB010000003">
    <property type="protein sequence ID" value="KAF6374388.1"/>
    <property type="molecule type" value="Genomic_DNA"/>
</dbReference>
<evidence type="ECO:0000313" key="2">
    <source>
        <dbReference type="Proteomes" id="UP000558488"/>
    </source>
</evidence>
<reference evidence="1 2" key="1">
    <citation type="journal article" date="2020" name="Nature">
        <title>Six reference-quality genomes reveal evolution of bat adaptations.</title>
        <authorList>
            <person name="Jebb D."/>
            <person name="Huang Z."/>
            <person name="Pippel M."/>
            <person name="Hughes G.M."/>
            <person name="Lavrichenko K."/>
            <person name="Devanna P."/>
            <person name="Winkler S."/>
            <person name="Jermiin L.S."/>
            <person name="Skirmuntt E.C."/>
            <person name="Katzourakis A."/>
            <person name="Burkitt-Gray L."/>
            <person name="Ray D.A."/>
            <person name="Sullivan K.A.M."/>
            <person name="Roscito J.G."/>
            <person name="Kirilenko B.M."/>
            <person name="Davalos L.M."/>
            <person name="Corthals A.P."/>
            <person name="Power M.L."/>
            <person name="Jones G."/>
            <person name="Ransome R.D."/>
            <person name="Dechmann D.K.N."/>
            <person name="Locatelli A.G."/>
            <person name="Puechmaille S.J."/>
            <person name="Fedrigo O."/>
            <person name="Jarvis E.D."/>
            <person name="Hiller M."/>
            <person name="Vernes S.C."/>
            <person name="Myers E.W."/>
            <person name="Teeling E.C."/>
        </authorList>
    </citation>
    <scope>NUCLEOTIDE SEQUENCE [LARGE SCALE GENOMIC DNA]</scope>
    <source>
        <strain evidence="1">MPipKuh1</strain>
        <tissue evidence="1">Flight muscle</tissue>
    </source>
</reference>
<dbReference type="Proteomes" id="UP000558488">
    <property type="component" value="Unassembled WGS sequence"/>
</dbReference>
<dbReference type="AlphaFoldDB" id="A0A7J7ZJW8"/>